<dbReference type="STRING" id="504798.SAMN05421871_102389"/>
<dbReference type="AlphaFoldDB" id="A0A1H0NG88"/>
<proteinExistence type="predicted"/>
<evidence type="ECO:0000313" key="6">
    <source>
        <dbReference type="EMBL" id="SDO91693.1"/>
    </source>
</evidence>
<dbReference type="EMBL" id="FNJB01000005">
    <property type="protein sequence ID" value="SDO91693.1"/>
    <property type="molecule type" value="Genomic_DNA"/>
</dbReference>
<feature type="domain" description="HTH tetR-type" evidence="5">
    <location>
        <begin position="19"/>
        <end position="79"/>
    </location>
</feature>
<evidence type="ECO:0000259" key="5">
    <source>
        <dbReference type="PROSITE" id="PS50977"/>
    </source>
</evidence>
<protein>
    <submittedName>
        <fullName evidence="6">DNA-binding transcriptional regulator, AcrR family</fullName>
    </submittedName>
</protein>
<dbReference type="PROSITE" id="PS50977">
    <property type="entry name" value="HTH_TETR_2"/>
    <property type="match status" value="1"/>
</dbReference>
<dbReference type="InterPro" id="IPR023772">
    <property type="entry name" value="DNA-bd_HTH_TetR-type_CS"/>
</dbReference>
<evidence type="ECO:0000313" key="7">
    <source>
        <dbReference type="Proteomes" id="UP000199651"/>
    </source>
</evidence>
<dbReference type="PANTHER" id="PTHR30055">
    <property type="entry name" value="HTH-TYPE TRANSCRIPTIONAL REGULATOR RUTR"/>
    <property type="match status" value="1"/>
</dbReference>
<dbReference type="InterPro" id="IPR009057">
    <property type="entry name" value="Homeodomain-like_sf"/>
</dbReference>
<organism evidence="6 7">
    <name type="scientific">Actinokineospora alba</name>
    <dbReference type="NCBI Taxonomy" id="504798"/>
    <lineage>
        <taxon>Bacteria</taxon>
        <taxon>Bacillati</taxon>
        <taxon>Actinomycetota</taxon>
        <taxon>Actinomycetes</taxon>
        <taxon>Pseudonocardiales</taxon>
        <taxon>Pseudonocardiaceae</taxon>
        <taxon>Actinokineospora</taxon>
    </lineage>
</organism>
<evidence type="ECO:0000256" key="2">
    <source>
        <dbReference type="ARBA" id="ARBA00023125"/>
    </source>
</evidence>
<dbReference type="GO" id="GO:0003700">
    <property type="term" value="F:DNA-binding transcription factor activity"/>
    <property type="evidence" value="ECO:0007669"/>
    <property type="project" value="TreeGrafter"/>
</dbReference>
<dbReference type="InterPro" id="IPR001647">
    <property type="entry name" value="HTH_TetR"/>
</dbReference>
<keyword evidence="7" id="KW-1185">Reference proteome</keyword>
<keyword evidence="2 4" id="KW-0238">DNA-binding</keyword>
<dbReference type="SUPFAM" id="SSF46689">
    <property type="entry name" value="Homeodomain-like"/>
    <property type="match status" value="1"/>
</dbReference>
<dbReference type="PRINTS" id="PR00455">
    <property type="entry name" value="HTHTETR"/>
</dbReference>
<dbReference type="Proteomes" id="UP000199651">
    <property type="component" value="Unassembled WGS sequence"/>
</dbReference>
<keyword evidence="3" id="KW-0804">Transcription</keyword>
<evidence type="ECO:0000256" key="3">
    <source>
        <dbReference type="ARBA" id="ARBA00023163"/>
    </source>
</evidence>
<name>A0A1H0NG88_9PSEU</name>
<sequence>MDPHRRPHQRKQPQQQRSQAMVRRILDGGARVLERHGYAGASTNKIAAEAGVSPGSLYYYFPDKDAVVRLVLERFLVELTTMLNRPLGALRHDSRSMFEDYANAAIDVLEQNRRLLDVLVNEVPRLGPAHSREVLDQKLLDRLRLAFTMIGSPFDGDEFEARCWAAAQLCLTLPVRYVLAGPSFSRGRFVATLGDLLGALAGVGDLSPNEGVPLGTM</sequence>
<dbReference type="InterPro" id="IPR050109">
    <property type="entry name" value="HTH-type_TetR-like_transc_reg"/>
</dbReference>
<dbReference type="GO" id="GO:0000976">
    <property type="term" value="F:transcription cis-regulatory region binding"/>
    <property type="evidence" value="ECO:0007669"/>
    <property type="project" value="TreeGrafter"/>
</dbReference>
<dbReference type="RefSeq" id="WP_228769903.1">
    <property type="nucleotide sequence ID" value="NZ_FNDV01000002.1"/>
</dbReference>
<gene>
    <name evidence="6" type="ORF">SAMN05192558_105339</name>
</gene>
<reference evidence="7" key="1">
    <citation type="submission" date="2016-10" db="EMBL/GenBank/DDBJ databases">
        <authorList>
            <person name="Varghese N."/>
            <person name="Submissions S."/>
        </authorList>
    </citation>
    <scope>NUCLEOTIDE SEQUENCE [LARGE SCALE GENOMIC DNA]</scope>
    <source>
        <strain evidence="7">IBRC-M 10655</strain>
    </source>
</reference>
<evidence type="ECO:0000256" key="1">
    <source>
        <dbReference type="ARBA" id="ARBA00023015"/>
    </source>
</evidence>
<evidence type="ECO:0000256" key="4">
    <source>
        <dbReference type="PROSITE-ProRule" id="PRU00335"/>
    </source>
</evidence>
<keyword evidence="1" id="KW-0805">Transcription regulation</keyword>
<accession>A0A1H0NG88</accession>
<feature type="DNA-binding region" description="H-T-H motif" evidence="4">
    <location>
        <begin position="42"/>
        <end position="61"/>
    </location>
</feature>
<dbReference type="Pfam" id="PF00440">
    <property type="entry name" value="TetR_N"/>
    <property type="match status" value="1"/>
</dbReference>
<dbReference type="PROSITE" id="PS01081">
    <property type="entry name" value="HTH_TETR_1"/>
    <property type="match status" value="1"/>
</dbReference>
<dbReference type="PANTHER" id="PTHR30055:SF234">
    <property type="entry name" value="HTH-TYPE TRANSCRIPTIONAL REGULATOR BETI"/>
    <property type="match status" value="1"/>
</dbReference>
<dbReference type="Gene3D" id="1.10.357.10">
    <property type="entry name" value="Tetracycline Repressor, domain 2"/>
    <property type="match status" value="1"/>
</dbReference>